<evidence type="ECO:0000256" key="2">
    <source>
        <dbReference type="ARBA" id="ARBA00022490"/>
    </source>
</evidence>
<dbReference type="Gene3D" id="1.10.8.10">
    <property type="entry name" value="DNA helicase RuvA subunit, C-terminal domain"/>
    <property type="match status" value="1"/>
</dbReference>
<proteinExistence type="predicted"/>
<dbReference type="GO" id="GO:0005634">
    <property type="term" value="C:nucleus"/>
    <property type="evidence" value="ECO:0007669"/>
    <property type="project" value="UniProtKB-SubCell"/>
</dbReference>
<reference evidence="6" key="2">
    <citation type="submission" date="2025-09" db="UniProtKB">
        <authorList>
            <consortium name="Ensembl"/>
        </authorList>
    </citation>
    <scope>IDENTIFICATION</scope>
</reference>
<sequence>MMTSVGGNRARSNWDQTQGQTQSQTQHKQRPQATAEQIRLAQMISDHNDADFEEKVKQLIDITGKDQDESMIALHDCNGDVNRAINVLLEGSPDTDSWEMVGKKKSLSGPKESIQADTGEDGKENRDKGGERDVARRRGGAPRRGRGASRGRECESLQRSCIHHTLVSLPFARTFNPADYTEPAQTDESYGGGSTWNSTGGAEPDDGARSELTPGEAANYQPKFDSAPGPWRSATEEWGTEDWNEDLSETKIFTASNVAVAAAPPPQENVTITKGQRIDLAVLLGKTPPAASSEAEAAPQEAGPPASLNQSLVFSNSKQGVPLSPVAPGAPYSQQHSMVNMLSKGFGDVGGPKGGSTGTTTGSQFLEQYKTAQALAQLAAQHSQVAPPGASPSSWDTGASAQGQYGETERHTIHSIKLVPCVFVTLHEKSFPPPPAQIPAMAVEMPGSSDISGLHLQFGALQFGTEPVLQEYDSNPTAAAAAPSHQAQSSLYAAPSRWGPLSALTFCDTFSGLPSPTQMEMYEQRASQTRRYPSSVSSSPQKDMQPNVGQVPPCSHKPVVLLDFTFPVSFIFIVILLPPLTHTLACCDQGEKTGSAYDAPTAAACSNSAQEYLLYLLFNQNPLLVGCSHYLSLFPPPGKAPPNLPPGVPPLLPNPYIMAPGLLHAYPPQVYGYDDLQMLQARIPLDYYSIPFAAPTNALTGRDGNLNNNPYSGDLSKFGRADTSSPAPATTMAQSQQNQSQTHHTAQQTFLNPALPPGYSYTSLPYYTGMPGLPNTFQYGPAVFPVAPTSSKQHPVNVGVNASATPFQQAGGYGSHGYSTGVSVTSSNTGVPDISGSVYTKTQQSFDKQGFHAGTPTASFSLPSALGSGGPINPPAPAGYPQAPFMHILAPHQQQHSQILHHHLQQEAQWLGGGGGGHRQSCCCHSLVSPTTTTVQIDHM</sequence>
<accession>A0A8C5A5N0</accession>
<dbReference type="GeneTree" id="ENSGT00390000003453"/>
<feature type="compositionally biased region" description="Polar residues" evidence="4">
    <location>
        <begin position="391"/>
        <end position="405"/>
    </location>
</feature>
<feature type="compositionally biased region" description="Low complexity" evidence="4">
    <location>
        <begin position="730"/>
        <end position="747"/>
    </location>
</feature>
<feature type="region of interest" description="Disordered" evidence="4">
    <location>
        <begin position="719"/>
        <end position="747"/>
    </location>
</feature>
<keyword evidence="7" id="KW-1185">Reference proteome</keyword>
<feature type="compositionally biased region" description="Low complexity" evidence="4">
    <location>
        <begin position="291"/>
        <end position="307"/>
    </location>
</feature>
<dbReference type="AlphaFoldDB" id="A0A8C5A5N0"/>
<dbReference type="Ensembl" id="ENSGMOT00000054506.1">
    <property type="protein sequence ID" value="ENSGMOP00000027358.1"/>
    <property type="gene ID" value="ENSGMOG00000010809.2"/>
</dbReference>
<dbReference type="GO" id="GO:0005737">
    <property type="term" value="C:cytoplasm"/>
    <property type="evidence" value="ECO:0007669"/>
    <property type="project" value="UniProtKB-SubCell"/>
</dbReference>
<dbReference type="SMART" id="SM00165">
    <property type="entry name" value="UBA"/>
    <property type="match status" value="1"/>
</dbReference>
<dbReference type="PANTHER" id="PTHR16308">
    <property type="entry name" value="UBIQUITIN ASSOCIATED PROTEIN 2-LIKE/LINGERER"/>
    <property type="match status" value="1"/>
</dbReference>
<dbReference type="Pfam" id="PF12478">
    <property type="entry name" value="UBAP2-Lig"/>
    <property type="match status" value="1"/>
</dbReference>
<feature type="domain" description="UBA" evidence="5">
    <location>
        <begin position="51"/>
        <end position="91"/>
    </location>
</feature>
<reference evidence="6" key="1">
    <citation type="submission" date="2025-08" db="UniProtKB">
        <authorList>
            <consortium name="Ensembl"/>
        </authorList>
    </citation>
    <scope>IDENTIFICATION</scope>
</reference>
<feature type="compositionally biased region" description="Basic and acidic residues" evidence="4">
    <location>
        <begin position="120"/>
        <end position="136"/>
    </location>
</feature>
<protein>
    <submittedName>
        <fullName evidence="6">Ubiquitin associated protein 2-like</fullName>
    </submittedName>
</protein>
<feature type="region of interest" description="Disordered" evidence="4">
    <location>
        <begin position="291"/>
        <end position="310"/>
    </location>
</feature>
<feature type="compositionally biased region" description="Low complexity" evidence="4">
    <location>
        <begin position="16"/>
        <end position="26"/>
    </location>
</feature>
<dbReference type="CDD" id="cd14277">
    <property type="entry name" value="UBA_UBP2_like"/>
    <property type="match status" value="1"/>
</dbReference>
<feature type="compositionally biased region" description="Polar residues" evidence="4">
    <location>
        <begin position="525"/>
        <end position="548"/>
    </location>
</feature>
<evidence type="ECO:0000313" key="6">
    <source>
        <dbReference type="Ensembl" id="ENSGMOP00000027358.1"/>
    </source>
</evidence>
<name>A0A8C5A5N0_GADMO</name>
<evidence type="ECO:0000256" key="1">
    <source>
        <dbReference type="ARBA" id="ARBA00004496"/>
    </source>
</evidence>
<keyword evidence="3" id="KW-0597">Phosphoprotein</keyword>
<dbReference type="PROSITE" id="PS50030">
    <property type="entry name" value="UBA"/>
    <property type="match status" value="1"/>
</dbReference>
<dbReference type="InterPro" id="IPR015940">
    <property type="entry name" value="UBA"/>
</dbReference>
<evidence type="ECO:0000256" key="3">
    <source>
        <dbReference type="ARBA" id="ARBA00022553"/>
    </source>
</evidence>
<gene>
    <name evidence="6" type="primary">UBAP2L</name>
    <name evidence="6" type="synonym">ubap2l</name>
</gene>
<dbReference type="InterPro" id="IPR051833">
    <property type="entry name" value="TC-DDR_regulator"/>
</dbReference>
<keyword evidence="2" id="KW-0963">Cytoplasm</keyword>
<evidence type="ECO:0000256" key="4">
    <source>
        <dbReference type="SAM" id="MobiDB-lite"/>
    </source>
</evidence>
<feature type="region of interest" description="Disordered" evidence="4">
    <location>
        <begin position="1"/>
        <end position="36"/>
    </location>
</feature>
<evidence type="ECO:0000313" key="7">
    <source>
        <dbReference type="Proteomes" id="UP000694546"/>
    </source>
</evidence>
<dbReference type="PANTHER" id="PTHR16308:SF18">
    <property type="entry name" value="UBIQUITIN-ASSOCIATED PROTEIN 2-LIKE"/>
    <property type="match status" value="1"/>
</dbReference>
<dbReference type="InterPro" id="IPR022166">
    <property type="entry name" value="UBAP2/Lig"/>
</dbReference>
<feature type="region of interest" description="Disordered" evidence="4">
    <location>
        <begin position="380"/>
        <end position="408"/>
    </location>
</feature>
<dbReference type="Proteomes" id="UP000694546">
    <property type="component" value="Chromosome 22"/>
</dbReference>
<dbReference type="InterPro" id="IPR009060">
    <property type="entry name" value="UBA-like_sf"/>
</dbReference>
<dbReference type="SUPFAM" id="SSF46934">
    <property type="entry name" value="UBA-like"/>
    <property type="match status" value="1"/>
</dbReference>
<feature type="compositionally biased region" description="Polar residues" evidence="4">
    <location>
        <begin position="1"/>
        <end position="15"/>
    </location>
</feature>
<dbReference type="GO" id="GO:0005694">
    <property type="term" value="C:chromosome"/>
    <property type="evidence" value="ECO:0007669"/>
    <property type="project" value="UniProtKB-SubCell"/>
</dbReference>
<feature type="region of interest" description="Disordered" evidence="4">
    <location>
        <begin position="178"/>
        <end position="235"/>
    </location>
</feature>
<feature type="region of interest" description="Disordered" evidence="4">
    <location>
        <begin position="521"/>
        <end position="550"/>
    </location>
</feature>
<feature type="region of interest" description="Disordered" evidence="4">
    <location>
        <begin position="93"/>
        <end position="154"/>
    </location>
</feature>
<dbReference type="GO" id="GO:0061484">
    <property type="term" value="P:hematopoietic stem cell homeostasis"/>
    <property type="evidence" value="ECO:0007669"/>
    <property type="project" value="UniProtKB-ARBA"/>
</dbReference>
<organism evidence="6 7">
    <name type="scientific">Gadus morhua</name>
    <name type="common">Atlantic cod</name>
    <dbReference type="NCBI Taxonomy" id="8049"/>
    <lineage>
        <taxon>Eukaryota</taxon>
        <taxon>Metazoa</taxon>
        <taxon>Chordata</taxon>
        <taxon>Craniata</taxon>
        <taxon>Vertebrata</taxon>
        <taxon>Euteleostomi</taxon>
        <taxon>Actinopterygii</taxon>
        <taxon>Neopterygii</taxon>
        <taxon>Teleostei</taxon>
        <taxon>Neoteleostei</taxon>
        <taxon>Acanthomorphata</taxon>
        <taxon>Zeiogadaria</taxon>
        <taxon>Gadariae</taxon>
        <taxon>Gadiformes</taxon>
        <taxon>Gadoidei</taxon>
        <taxon>Gadidae</taxon>
        <taxon>Gadus</taxon>
    </lineage>
</organism>
<feature type="compositionally biased region" description="Basic residues" evidence="4">
    <location>
        <begin position="137"/>
        <end position="149"/>
    </location>
</feature>
<comment type="subcellular location">
    <subcellularLocation>
        <location evidence="1">Cytoplasm</location>
    </subcellularLocation>
</comment>
<evidence type="ECO:0000259" key="5">
    <source>
        <dbReference type="PROSITE" id="PS50030"/>
    </source>
</evidence>